<dbReference type="AlphaFoldDB" id="A0ABD2I9F0"/>
<dbReference type="GO" id="GO:0006508">
    <property type="term" value="P:proteolysis"/>
    <property type="evidence" value="ECO:0007669"/>
    <property type="project" value="UniProtKB-KW"/>
</dbReference>
<dbReference type="PROSITE" id="PS01180">
    <property type="entry name" value="CUB"/>
    <property type="match status" value="1"/>
</dbReference>
<keyword evidence="2 10" id="KW-0645">Protease</keyword>
<feature type="region of interest" description="Disordered" evidence="12">
    <location>
        <begin position="535"/>
        <end position="582"/>
    </location>
</feature>
<feature type="signal peptide" evidence="11">
    <location>
        <begin position="1"/>
        <end position="18"/>
    </location>
</feature>
<dbReference type="SMART" id="SM00042">
    <property type="entry name" value="CUB"/>
    <property type="match status" value="1"/>
</dbReference>
<dbReference type="InterPro" id="IPR006026">
    <property type="entry name" value="Peptidase_Metallo"/>
</dbReference>
<dbReference type="SMART" id="SM00235">
    <property type="entry name" value="ZnMc"/>
    <property type="match status" value="1"/>
</dbReference>
<feature type="binding site" evidence="10">
    <location>
        <position position="233"/>
    </location>
    <ligand>
        <name>Zn(2+)</name>
        <dbReference type="ChEBI" id="CHEBI:29105"/>
        <note>catalytic</note>
    </ligand>
</feature>
<evidence type="ECO:0000256" key="6">
    <source>
        <dbReference type="ARBA" id="ARBA00023049"/>
    </source>
</evidence>
<dbReference type="Proteomes" id="UP001620645">
    <property type="component" value="Unassembled WGS sequence"/>
</dbReference>
<evidence type="ECO:0000256" key="11">
    <source>
        <dbReference type="RuleBase" id="RU361183"/>
    </source>
</evidence>
<keyword evidence="8" id="KW-0325">Glycoprotein</keyword>
<feature type="region of interest" description="Disordered" evidence="12">
    <location>
        <begin position="120"/>
        <end position="140"/>
    </location>
</feature>
<evidence type="ECO:0000313" key="15">
    <source>
        <dbReference type="EMBL" id="KAL3074155.1"/>
    </source>
</evidence>
<feature type="binding site" evidence="10">
    <location>
        <position position="229"/>
    </location>
    <ligand>
        <name>Zn(2+)</name>
        <dbReference type="ChEBI" id="CHEBI:29105"/>
        <note>catalytic</note>
    </ligand>
</feature>
<evidence type="ECO:0000256" key="7">
    <source>
        <dbReference type="ARBA" id="ARBA00023157"/>
    </source>
</evidence>
<accession>A0ABD2I9F0</accession>
<dbReference type="SUPFAM" id="SSF82895">
    <property type="entry name" value="TSP-1 type 1 repeat"/>
    <property type="match status" value="1"/>
</dbReference>
<dbReference type="GO" id="GO:0008270">
    <property type="term" value="F:zinc ion binding"/>
    <property type="evidence" value="ECO:0007669"/>
    <property type="project" value="UniProtKB-UniRule"/>
</dbReference>
<reference evidence="15 16" key="1">
    <citation type="submission" date="2024-10" db="EMBL/GenBank/DDBJ databases">
        <authorList>
            <person name="Kim D."/>
        </authorList>
    </citation>
    <scope>NUCLEOTIDE SEQUENCE [LARGE SCALE GENOMIC DNA]</scope>
    <source>
        <strain evidence="15">Taebaek</strain>
    </source>
</reference>
<dbReference type="SUPFAM" id="SSF49854">
    <property type="entry name" value="Spermadhesin, CUB domain"/>
    <property type="match status" value="1"/>
</dbReference>
<feature type="domain" description="CUB" evidence="13">
    <location>
        <begin position="367"/>
        <end position="491"/>
    </location>
</feature>
<organism evidence="15 16">
    <name type="scientific">Heterodera schachtii</name>
    <name type="common">Sugarbeet cyst nematode worm</name>
    <name type="synonym">Tylenchus schachtii</name>
    <dbReference type="NCBI Taxonomy" id="97005"/>
    <lineage>
        <taxon>Eukaryota</taxon>
        <taxon>Metazoa</taxon>
        <taxon>Ecdysozoa</taxon>
        <taxon>Nematoda</taxon>
        <taxon>Chromadorea</taxon>
        <taxon>Rhabditida</taxon>
        <taxon>Tylenchina</taxon>
        <taxon>Tylenchomorpha</taxon>
        <taxon>Tylenchoidea</taxon>
        <taxon>Heteroderidae</taxon>
        <taxon>Heteroderinae</taxon>
        <taxon>Heterodera</taxon>
    </lineage>
</organism>
<dbReference type="PROSITE" id="PS01186">
    <property type="entry name" value="EGF_2"/>
    <property type="match status" value="1"/>
</dbReference>
<dbReference type="GO" id="GO:0018996">
    <property type="term" value="P:molting cycle, collagen and cuticulin-based cuticle"/>
    <property type="evidence" value="ECO:0007669"/>
    <property type="project" value="UniProtKB-ARBA"/>
</dbReference>
<evidence type="ECO:0000256" key="4">
    <source>
        <dbReference type="ARBA" id="ARBA00022801"/>
    </source>
</evidence>
<dbReference type="SUPFAM" id="SSF55486">
    <property type="entry name" value="Metalloproteases ('zincins'), catalytic domain"/>
    <property type="match status" value="1"/>
</dbReference>
<dbReference type="PROSITE" id="PS51864">
    <property type="entry name" value="ASTACIN"/>
    <property type="match status" value="1"/>
</dbReference>
<dbReference type="InterPro" id="IPR000742">
    <property type="entry name" value="EGF"/>
</dbReference>
<dbReference type="PROSITE" id="PS50092">
    <property type="entry name" value="TSP1"/>
    <property type="match status" value="1"/>
</dbReference>
<feature type="binding site" evidence="10">
    <location>
        <position position="239"/>
    </location>
    <ligand>
        <name>Zn(2+)</name>
        <dbReference type="ChEBI" id="CHEBI:29105"/>
        <note>catalytic</note>
    </ligand>
</feature>
<protein>
    <recommendedName>
        <fullName evidence="11">Metalloendopeptidase</fullName>
        <ecNumber evidence="11">3.4.24.-</ecNumber>
    </recommendedName>
</protein>
<dbReference type="Gene3D" id="2.60.120.290">
    <property type="entry name" value="Spermadhesin, CUB domain"/>
    <property type="match status" value="1"/>
</dbReference>
<name>A0ABD2I9F0_HETSC</name>
<comment type="cofactor">
    <cofactor evidence="10 11">
        <name>Zn(2+)</name>
        <dbReference type="ChEBI" id="CHEBI:29105"/>
    </cofactor>
    <text evidence="10 11">Binds 1 zinc ion per subunit.</text>
</comment>
<evidence type="ECO:0000256" key="3">
    <source>
        <dbReference type="ARBA" id="ARBA00022723"/>
    </source>
</evidence>
<dbReference type="Pfam" id="PF01400">
    <property type="entry name" value="Astacin"/>
    <property type="match status" value="1"/>
</dbReference>
<evidence type="ECO:0000256" key="10">
    <source>
        <dbReference type="PROSITE-ProRule" id="PRU01211"/>
    </source>
</evidence>
<dbReference type="InterPro" id="IPR036383">
    <property type="entry name" value="TSP1_rpt_sf"/>
</dbReference>
<comment type="caution">
    <text evidence="15">The sequence shown here is derived from an EMBL/GenBank/DDBJ whole genome shotgun (WGS) entry which is preliminary data.</text>
</comment>
<dbReference type="Gene3D" id="3.40.390.10">
    <property type="entry name" value="Collagenase (Catalytic Domain)"/>
    <property type="match status" value="1"/>
</dbReference>
<evidence type="ECO:0000256" key="9">
    <source>
        <dbReference type="PROSITE-ProRule" id="PRU00059"/>
    </source>
</evidence>
<feature type="region of interest" description="Disordered" evidence="12">
    <location>
        <begin position="760"/>
        <end position="784"/>
    </location>
</feature>
<keyword evidence="7" id="KW-1015">Disulfide bond</keyword>
<feature type="chain" id="PRO_5044532610" description="Metalloendopeptidase" evidence="11">
    <location>
        <begin position="19"/>
        <end position="804"/>
    </location>
</feature>
<evidence type="ECO:0000256" key="8">
    <source>
        <dbReference type="ARBA" id="ARBA00023180"/>
    </source>
</evidence>
<comment type="caution">
    <text evidence="9">Lacks conserved residue(s) required for the propagation of feature annotation.</text>
</comment>
<dbReference type="InterPro" id="IPR034035">
    <property type="entry name" value="Astacin-like_dom"/>
</dbReference>
<dbReference type="InterPro" id="IPR000859">
    <property type="entry name" value="CUB_dom"/>
</dbReference>
<dbReference type="PROSITE" id="PS00022">
    <property type="entry name" value="EGF_1"/>
    <property type="match status" value="1"/>
</dbReference>
<dbReference type="EMBL" id="JBICCN010000357">
    <property type="protein sequence ID" value="KAL3074155.1"/>
    <property type="molecule type" value="Genomic_DNA"/>
</dbReference>
<feature type="active site" evidence="10">
    <location>
        <position position="230"/>
    </location>
</feature>
<keyword evidence="6 10" id="KW-0482">Metalloprotease</keyword>
<evidence type="ECO:0000256" key="1">
    <source>
        <dbReference type="ARBA" id="ARBA00022536"/>
    </source>
</evidence>
<evidence type="ECO:0000259" key="14">
    <source>
        <dbReference type="PROSITE" id="PS51864"/>
    </source>
</evidence>
<dbReference type="FunFam" id="3.40.390.10:FF:000028">
    <property type="entry name" value="Zinc metalloproteinase"/>
    <property type="match status" value="1"/>
</dbReference>
<dbReference type="Gene3D" id="2.20.100.10">
    <property type="entry name" value="Thrombospondin type-1 (TSP1) repeat"/>
    <property type="match status" value="1"/>
</dbReference>
<dbReference type="InterPro" id="IPR001506">
    <property type="entry name" value="Peptidase_M12A"/>
</dbReference>
<dbReference type="PRINTS" id="PR00480">
    <property type="entry name" value="ASTACIN"/>
</dbReference>
<sequence>MLRLLFTFSTIFTSFGFASPIKNRSSATETVDDQPQNQIGTQFVEVRRLLDEIKIASIKQHGRFSDQDPTRERARQRIRDKVAINDGTEATVNRAVADDLFENDILLTLPQAKQILEEIKEVSPSNKRRGRRQANPTPSSIWGNVNIPYLFQVSQTDSNWQNNIRKGHRHIESLTCVRFVFHQNDHALKGKDYLQYFRGSGCWSQVGKTGGRQPISIGYGCESLGIVAHETLHALGLWHEQSRLDRDSFVRINYDSILPGTESNFEKRTPDTSDNLGQPYDLGSAMHYGNRAFASDFRSFTISTVDRMYQQTIGQRGGLSFKDAKMINTRYCSEICKTKLDCDNGGYTDPTDCERCRCPDGYAGDYCQRIPTSNSQTCLTTGEFTAGRWPGSLKTSSLVPRASCYWRIHPLHRTHRVVINIEKLDMPCKDSCASFLELKYKKDKIATGARLCCGNATTIYADIGTDVLVILMSDNNLEAKYTGFELSYKSEGTDPTVISPTVTAKPTIAVTKRPPKTLTNITPKITVETTPRITTTTDTTPRITTETSPRTTTETSPKTTTTSEPTTETTAEPTTPKEEEGIWSKWGGWSGCSASCGACGHRRRVRTCFKGKCKGESVQMERCAFGICPLAKRRTNRCQGRLVMPCDLMESLEFGTVINYDGIRQRMDNDSHDFAGPMLDSNILLETESKSRHSPSEVRHIDQIDGGFASPIILTEDAILAHRNRRQTDEETAETAKIFCEKKFSYNCPTALLTISMDWQQKTTEGPRENNRKTNGNGGEGEEQRECCAGFVPSNGQCVKRERR</sequence>
<dbReference type="InterPro" id="IPR024079">
    <property type="entry name" value="MetalloPept_cat_dom_sf"/>
</dbReference>
<dbReference type="PANTHER" id="PTHR10127:SF831">
    <property type="entry name" value="ZINC METALLOPROTEINASE NAS-37"/>
    <property type="match status" value="1"/>
</dbReference>
<dbReference type="CDD" id="cd04280">
    <property type="entry name" value="ZnMc_astacin_like"/>
    <property type="match status" value="1"/>
</dbReference>
<keyword evidence="5 10" id="KW-0862">Zinc</keyword>
<keyword evidence="4 10" id="KW-0378">Hydrolase</keyword>
<proteinExistence type="predicted"/>
<feature type="compositionally biased region" description="Low complexity" evidence="12">
    <location>
        <begin position="535"/>
        <end position="574"/>
    </location>
</feature>
<keyword evidence="11" id="KW-0732">Signal</keyword>
<feature type="domain" description="Peptidase M12A" evidence="14">
    <location>
        <begin position="133"/>
        <end position="333"/>
    </location>
</feature>
<dbReference type="GO" id="GO:0004222">
    <property type="term" value="F:metalloendopeptidase activity"/>
    <property type="evidence" value="ECO:0007669"/>
    <property type="project" value="UniProtKB-UniRule"/>
</dbReference>
<dbReference type="SMART" id="SM00209">
    <property type="entry name" value="TSP1"/>
    <property type="match status" value="1"/>
</dbReference>
<dbReference type="EC" id="3.4.24.-" evidence="11"/>
<keyword evidence="1" id="KW-0245">EGF-like domain</keyword>
<keyword evidence="3 10" id="KW-0479">Metal-binding</keyword>
<evidence type="ECO:0000256" key="2">
    <source>
        <dbReference type="ARBA" id="ARBA00022670"/>
    </source>
</evidence>
<evidence type="ECO:0000313" key="16">
    <source>
        <dbReference type="Proteomes" id="UP001620645"/>
    </source>
</evidence>
<keyword evidence="16" id="KW-1185">Reference proteome</keyword>
<evidence type="ECO:0000256" key="12">
    <source>
        <dbReference type="SAM" id="MobiDB-lite"/>
    </source>
</evidence>
<dbReference type="InterPro" id="IPR000884">
    <property type="entry name" value="TSP1_rpt"/>
</dbReference>
<dbReference type="InterPro" id="IPR035914">
    <property type="entry name" value="Sperma_CUB_dom_sf"/>
</dbReference>
<evidence type="ECO:0000256" key="5">
    <source>
        <dbReference type="ARBA" id="ARBA00022833"/>
    </source>
</evidence>
<dbReference type="PANTHER" id="PTHR10127">
    <property type="entry name" value="DISCOIDIN, CUB, EGF, LAMININ , AND ZINC METALLOPROTEASE DOMAIN CONTAINING"/>
    <property type="match status" value="1"/>
</dbReference>
<gene>
    <name evidence="15" type="ORF">niasHS_014985</name>
</gene>
<evidence type="ECO:0000259" key="13">
    <source>
        <dbReference type="PROSITE" id="PS01180"/>
    </source>
</evidence>